<dbReference type="SUPFAM" id="SSF53822">
    <property type="entry name" value="Periplasmic binding protein-like I"/>
    <property type="match status" value="1"/>
</dbReference>
<dbReference type="Pfam" id="PF13458">
    <property type="entry name" value="Peripla_BP_6"/>
    <property type="match status" value="1"/>
</dbReference>
<evidence type="ECO:0000256" key="4">
    <source>
        <dbReference type="ARBA" id="ARBA00022970"/>
    </source>
</evidence>
<comment type="similarity">
    <text evidence="1">Belongs to the leucine-binding protein family.</text>
</comment>
<dbReference type="RefSeq" id="WP_079604546.1">
    <property type="nucleotide sequence ID" value="NZ_LT670817.1"/>
</dbReference>
<dbReference type="PRINTS" id="PR00337">
    <property type="entry name" value="LEUILEVALBP"/>
</dbReference>
<evidence type="ECO:0000313" key="6">
    <source>
        <dbReference type="EMBL" id="SHH77150.1"/>
    </source>
</evidence>
<sequence>MKRRTFLGGTIAVTTLGLTSGVGAQQSPIKIGMSMALTGGLAGGGKASLLGIEIWRDDVNARGGLLGRKVELVVYDDKSSASETPAIYSKLLDVDKVDLLFAPYATVPTAPIMPLVKQRGMVLIGNFSFQVNSKVGHDMWFNNAPWGPPDSWAASFLELGQQAGGKNMALLAADQEFAQNLALTARDVAKRLNMPILFDQSYPPNTVEFSSIIRALKASKPDIVYVASYPPDSAGILRAVNEIGVGDNVKIFGGGMVGLQFGAVMENLGSLLNGVVNYNSWLPEQSMYFDGTKAFFETYAKRAVEAKVDPLGYYLAPFGYASGQLVEQAIKATGSLDQKSIAKYLRENEHKTIVGPIAFSADGERKETATLQAQFRGIVDKNMEQFRSPGKQVILFPAKWKSGDLVSPFEVARK</sequence>
<dbReference type="InterPro" id="IPR000709">
    <property type="entry name" value="Leu_Ile_Val-bd"/>
</dbReference>
<dbReference type="PANTHER" id="PTHR30483:SF6">
    <property type="entry name" value="PERIPLASMIC BINDING PROTEIN OF ABC TRANSPORTER FOR NATURAL AMINO ACIDS"/>
    <property type="match status" value="1"/>
</dbReference>
<evidence type="ECO:0000256" key="2">
    <source>
        <dbReference type="ARBA" id="ARBA00022448"/>
    </source>
</evidence>
<dbReference type="Gene3D" id="3.40.50.2300">
    <property type="match status" value="2"/>
</dbReference>
<dbReference type="PANTHER" id="PTHR30483">
    <property type="entry name" value="LEUCINE-SPECIFIC-BINDING PROTEIN"/>
    <property type="match status" value="1"/>
</dbReference>
<dbReference type="InterPro" id="IPR051010">
    <property type="entry name" value="BCAA_transport"/>
</dbReference>
<dbReference type="Proteomes" id="UP000189796">
    <property type="component" value="Chromosome I"/>
</dbReference>
<dbReference type="InterPro" id="IPR028082">
    <property type="entry name" value="Peripla_BP_I"/>
</dbReference>
<dbReference type="OrthoDB" id="5415167at2"/>
<name>A0A1M5VPN8_9BRAD</name>
<evidence type="ECO:0000313" key="7">
    <source>
        <dbReference type="Proteomes" id="UP000189796"/>
    </source>
</evidence>
<organism evidence="6 7">
    <name type="scientific">Bradyrhizobium erythrophlei</name>
    <dbReference type="NCBI Taxonomy" id="1437360"/>
    <lineage>
        <taxon>Bacteria</taxon>
        <taxon>Pseudomonadati</taxon>
        <taxon>Pseudomonadota</taxon>
        <taxon>Alphaproteobacteria</taxon>
        <taxon>Hyphomicrobiales</taxon>
        <taxon>Nitrobacteraceae</taxon>
        <taxon>Bradyrhizobium</taxon>
    </lineage>
</organism>
<evidence type="ECO:0000256" key="1">
    <source>
        <dbReference type="ARBA" id="ARBA00010062"/>
    </source>
</evidence>
<dbReference type="GO" id="GO:0006865">
    <property type="term" value="P:amino acid transport"/>
    <property type="evidence" value="ECO:0007669"/>
    <property type="project" value="UniProtKB-KW"/>
</dbReference>
<keyword evidence="3" id="KW-0732">Signal</keyword>
<dbReference type="CDD" id="cd06338">
    <property type="entry name" value="PBP1_ABC_ligand_binding-like"/>
    <property type="match status" value="1"/>
</dbReference>
<proteinExistence type="inferred from homology"/>
<gene>
    <name evidence="6" type="ORF">SAMN05443248_6091</name>
</gene>
<keyword evidence="2" id="KW-0813">Transport</keyword>
<reference evidence="6 7" key="1">
    <citation type="submission" date="2016-11" db="EMBL/GenBank/DDBJ databases">
        <authorList>
            <person name="Jaros S."/>
            <person name="Januszkiewicz K."/>
            <person name="Wedrychowicz H."/>
        </authorList>
    </citation>
    <scope>NUCLEOTIDE SEQUENCE [LARGE SCALE GENOMIC DNA]</scope>
    <source>
        <strain evidence="6 7">GAS138</strain>
    </source>
</reference>
<evidence type="ECO:0000259" key="5">
    <source>
        <dbReference type="Pfam" id="PF13458"/>
    </source>
</evidence>
<dbReference type="EMBL" id="LT670817">
    <property type="protein sequence ID" value="SHH77150.1"/>
    <property type="molecule type" value="Genomic_DNA"/>
</dbReference>
<dbReference type="InterPro" id="IPR028081">
    <property type="entry name" value="Leu-bd"/>
</dbReference>
<keyword evidence="4" id="KW-0029">Amino-acid transport</keyword>
<feature type="domain" description="Leucine-binding protein" evidence="5">
    <location>
        <begin position="28"/>
        <end position="370"/>
    </location>
</feature>
<protein>
    <submittedName>
        <fullName evidence="6">Amino acid/amide ABC transporter substrate-binding protein, HAAT family</fullName>
    </submittedName>
</protein>
<dbReference type="AlphaFoldDB" id="A0A1M5VPN8"/>
<evidence type="ECO:0000256" key="3">
    <source>
        <dbReference type="ARBA" id="ARBA00022729"/>
    </source>
</evidence>
<accession>A0A1M5VPN8</accession>